<name>A0ABQ4E8L5_9ACTN</name>
<evidence type="ECO:0000313" key="4">
    <source>
        <dbReference type="Proteomes" id="UP000646749"/>
    </source>
</evidence>
<comment type="caution">
    <text evidence="3">The sequence shown here is derived from an EMBL/GenBank/DDBJ whole genome shotgun (WGS) entry which is preliminary data.</text>
</comment>
<gene>
    <name evidence="3" type="ORF">Pen02_59300</name>
</gene>
<accession>A0ABQ4E8L5</accession>
<evidence type="ECO:0000256" key="1">
    <source>
        <dbReference type="SAM" id="Phobius"/>
    </source>
</evidence>
<keyword evidence="1" id="KW-1133">Transmembrane helix</keyword>
<evidence type="ECO:0000313" key="3">
    <source>
        <dbReference type="EMBL" id="GIG90994.1"/>
    </source>
</evidence>
<dbReference type="Proteomes" id="UP000646749">
    <property type="component" value="Unassembled WGS sequence"/>
</dbReference>
<keyword evidence="1" id="KW-0812">Transmembrane</keyword>
<protein>
    <recommendedName>
        <fullName evidence="2">YcxB-like C-terminal domain-containing protein</fullName>
    </recommendedName>
</protein>
<dbReference type="EMBL" id="BONW01000032">
    <property type="protein sequence ID" value="GIG90994.1"/>
    <property type="molecule type" value="Genomic_DNA"/>
</dbReference>
<feature type="transmembrane region" description="Helical" evidence="1">
    <location>
        <begin position="52"/>
        <end position="75"/>
    </location>
</feature>
<dbReference type="RefSeq" id="WP_203869390.1">
    <property type="nucleotide sequence ID" value="NZ_BONW01000032.1"/>
</dbReference>
<feature type="domain" description="YcxB-like C-terminal" evidence="2">
    <location>
        <begin position="91"/>
        <end position="150"/>
    </location>
</feature>
<dbReference type="Pfam" id="PF14317">
    <property type="entry name" value="YcxB"/>
    <property type="match status" value="1"/>
</dbReference>
<reference evidence="3 4" key="1">
    <citation type="submission" date="2021-01" db="EMBL/GenBank/DDBJ databases">
        <title>Whole genome shotgun sequence of Plantactinospora endophytica NBRC 110450.</title>
        <authorList>
            <person name="Komaki H."/>
            <person name="Tamura T."/>
        </authorList>
    </citation>
    <scope>NUCLEOTIDE SEQUENCE [LARGE SCALE GENOMIC DNA]</scope>
    <source>
        <strain evidence="3 4">NBRC 110450</strain>
    </source>
</reference>
<sequence>MQVVFQVSPDRGRWVRATRRAMRPYVTIICVGCLIIVLSGVTLTALDPANRQGVLFIALGLALLVLGPGLPWLAVRMQGWLLDSPTTVTVTPEKLSSRSASVSSEVAWSTVRRVQETSDMWLVRLGRTHLLVLPKDGTDEAGRREFQRFLMERGLSR</sequence>
<proteinExistence type="predicted"/>
<evidence type="ECO:0000259" key="2">
    <source>
        <dbReference type="Pfam" id="PF14317"/>
    </source>
</evidence>
<keyword evidence="1" id="KW-0472">Membrane</keyword>
<dbReference type="InterPro" id="IPR025588">
    <property type="entry name" value="YcxB-like_C"/>
</dbReference>
<organism evidence="3 4">
    <name type="scientific">Plantactinospora endophytica</name>
    <dbReference type="NCBI Taxonomy" id="673535"/>
    <lineage>
        <taxon>Bacteria</taxon>
        <taxon>Bacillati</taxon>
        <taxon>Actinomycetota</taxon>
        <taxon>Actinomycetes</taxon>
        <taxon>Micromonosporales</taxon>
        <taxon>Micromonosporaceae</taxon>
        <taxon>Plantactinospora</taxon>
    </lineage>
</organism>
<feature type="transmembrane region" description="Helical" evidence="1">
    <location>
        <begin position="25"/>
        <end position="46"/>
    </location>
</feature>
<keyword evidence="4" id="KW-1185">Reference proteome</keyword>